<dbReference type="SFLD" id="SFLDS00003">
    <property type="entry name" value="Haloacid_Dehalogenase"/>
    <property type="match status" value="1"/>
</dbReference>
<dbReference type="Gene3D" id="3.40.50.1000">
    <property type="entry name" value="HAD superfamily/HAD-like"/>
    <property type="match status" value="1"/>
</dbReference>
<dbReference type="STRING" id="1227493.C483_13648"/>
<dbReference type="PANTHER" id="PTHR43434:SF1">
    <property type="entry name" value="PHOSPHOGLYCOLATE PHOSPHATASE"/>
    <property type="match status" value="1"/>
</dbReference>
<dbReference type="PANTHER" id="PTHR43434">
    <property type="entry name" value="PHOSPHOGLYCOLATE PHOSPHATASE"/>
    <property type="match status" value="1"/>
</dbReference>
<dbReference type="AlphaFoldDB" id="L9ZTA2"/>
<dbReference type="Pfam" id="PF13419">
    <property type="entry name" value="HAD_2"/>
    <property type="match status" value="1"/>
</dbReference>
<sequence length="233" mass="26238">MTIPILFDMDGIILEGPRTAPQVYADAADAALSEFGVSPTPDQRRDLRRHGTDAVERRCAELEIDPERFWKQKERYASEGTHERLRTGKRGRYDDTDVLTDLAARTTIGLVTNNRHQTAEFVADYYDFAFDVVRGRDPTFAGYHRRKPDPYYIEDALASLDLDSSDTTNGRRGLYIGDFEKDITAGTAAGLDTAFVRREHNRGLERPADATYELESLSELLDVLDELEGEAGN</sequence>
<organism evidence="1 2">
    <name type="scientific">Natrialba hulunbeirensis JCM 10989</name>
    <dbReference type="NCBI Taxonomy" id="1227493"/>
    <lineage>
        <taxon>Archaea</taxon>
        <taxon>Methanobacteriati</taxon>
        <taxon>Methanobacteriota</taxon>
        <taxon>Stenosarchaea group</taxon>
        <taxon>Halobacteria</taxon>
        <taxon>Halobacteriales</taxon>
        <taxon>Natrialbaceae</taxon>
        <taxon>Natrialba</taxon>
    </lineage>
</organism>
<dbReference type="Proteomes" id="UP000011519">
    <property type="component" value="Unassembled WGS sequence"/>
</dbReference>
<keyword evidence="2" id="KW-1185">Reference proteome</keyword>
<dbReference type="InterPro" id="IPR023214">
    <property type="entry name" value="HAD_sf"/>
</dbReference>
<protein>
    <submittedName>
        <fullName evidence="1">Haloacid dehalogenase</fullName>
    </submittedName>
</protein>
<dbReference type="PATRIC" id="fig|1227493.4.peg.2743"/>
<dbReference type="SUPFAM" id="SSF56784">
    <property type="entry name" value="HAD-like"/>
    <property type="match status" value="1"/>
</dbReference>
<dbReference type="InterPro" id="IPR041492">
    <property type="entry name" value="HAD_2"/>
</dbReference>
<name>L9ZTA2_9EURY</name>
<dbReference type="InterPro" id="IPR036412">
    <property type="entry name" value="HAD-like_sf"/>
</dbReference>
<evidence type="ECO:0000313" key="1">
    <source>
        <dbReference type="EMBL" id="ELY89574.1"/>
    </source>
</evidence>
<dbReference type="RefSeq" id="WP_006653898.1">
    <property type="nucleotide sequence ID" value="NZ_AOIM01000036.1"/>
</dbReference>
<evidence type="ECO:0000313" key="2">
    <source>
        <dbReference type="Proteomes" id="UP000011519"/>
    </source>
</evidence>
<dbReference type="GO" id="GO:0006281">
    <property type="term" value="P:DNA repair"/>
    <property type="evidence" value="ECO:0007669"/>
    <property type="project" value="TreeGrafter"/>
</dbReference>
<dbReference type="OrthoDB" id="115864at2157"/>
<accession>L9ZTA2</accession>
<dbReference type="EMBL" id="AOIM01000036">
    <property type="protein sequence ID" value="ELY89574.1"/>
    <property type="molecule type" value="Genomic_DNA"/>
</dbReference>
<dbReference type="SFLD" id="SFLDG01129">
    <property type="entry name" value="C1.5:_HAD__Beta-PGM__Phosphata"/>
    <property type="match status" value="1"/>
</dbReference>
<reference evidence="1 2" key="1">
    <citation type="journal article" date="2014" name="PLoS Genet.">
        <title>Phylogenetically driven sequencing of extremely halophilic archaea reveals strategies for static and dynamic osmo-response.</title>
        <authorList>
            <person name="Becker E.A."/>
            <person name="Seitzer P.M."/>
            <person name="Tritt A."/>
            <person name="Larsen D."/>
            <person name="Krusor M."/>
            <person name="Yao A.I."/>
            <person name="Wu D."/>
            <person name="Madern D."/>
            <person name="Eisen J.A."/>
            <person name="Darling A.E."/>
            <person name="Facciotti M.T."/>
        </authorList>
    </citation>
    <scope>NUCLEOTIDE SEQUENCE [LARGE SCALE GENOMIC DNA]</scope>
    <source>
        <strain evidence="1 2">JCM 10989</strain>
    </source>
</reference>
<dbReference type="InterPro" id="IPR050155">
    <property type="entry name" value="HAD-like_hydrolase_sf"/>
</dbReference>
<proteinExistence type="predicted"/>
<comment type="caution">
    <text evidence="1">The sequence shown here is derived from an EMBL/GenBank/DDBJ whole genome shotgun (WGS) entry which is preliminary data.</text>
</comment>
<dbReference type="GO" id="GO:0008967">
    <property type="term" value="F:phosphoglycolate phosphatase activity"/>
    <property type="evidence" value="ECO:0007669"/>
    <property type="project" value="TreeGrafter"/>
</dbReference>
<gene>
    <name evidence="1" type="ORF">C483_13648</name>
</gene>